<evidence type="ECO:0000256" key="2">
    <source>
        <dbReference type="ARBA" id="ARBA00023002"/>
    </source>
</evidence>
<dbReference type="PANTHER" id="PTHR44196:SF1">
    <property type="entry name" value="DEHYDROGENASE_REDUCTASE SDR FAMILY MEMBER 7B"/>
    <property type="match status" value="1"/>
</dbReference>
<dbReference type="InterPro" id="IPR020904">
    <property type="entry name" value="Sc_DH/Rdtase_CS"/>
</dbReference>
<evidence type="ECO:0000256" key="1">
    <source>
        <dbReference type="ARBA" id="ARBA00006484"/>
    </source>
</evidence>
<proteinExistence type="inferred from homology"/>
<keyword evidence="2" id="KW-0560">Oxidoreductase</keyword>
<dbReference type="PRINTS" id="PR00081">
    <property type="entry name" value="GDHRDH"/>
</dbReference>
<dbReference type="CDD" id="cd05360">
    <property type="entry name" value="SDR_c3"/>
    <property type="match status" value="1"/>
</dbReference>
<dbReference type="OrthoDB" id="9790266at2"/>
<keyword evidence="6" id="KW-1185">Reference proteome</keyword>
<evidence type="ECO:0000313" key="6">
    <source>
        <dbReference type="Proteomes" id="UP000290637"/>
    </source>
</evidence>
<dbReference type="NCBIfam" id="NF005495">
    <property type="entry name" value="PRK07109.1"/>
    <property type="match status" value="1"/>
</dbReference>
<dbReference type="EMBL" id="CP035913">
    <property type="protein sequence ID" value="QBE62562.1"/>
    <property type="molecule type" value="Genomic_DNA"/>
</dbReference>
<feature type="domain" description="Ketoreductase" evidence="4">
    <location>
        <begin position="9"/>
        <end position="194"/>
    </location>
</feature>
<accession>A0A4P6KVU0</accession>
<dbReference type="Proteomes" id="UP000290637">
    <property type="component" value="Chromosome"/>
</dbReference>
<organism evidence="5 6">
    <name type="scientific">Pseudoduganella lutea</name>
    <dbReference type="NCBI Taxonomy" id="321985"/>
    <lineage>
        <taxon>Bacteria</taxon>
        <taxon>Pseudomonadati</taxon>
        <taxon>Pseudomonadota</taxon>
        <taxon>Betaproteobacteria</taxon>
        <taxon>Burkholderiales</taxon>
        <taxon>Oxalobacteraceae</taxon>
        <taxon>Telluria group</taxon>
        <taxon>Pseudoduganella</taxon>
    </lineage>
</organism>
<dbReference type="GO" id="GO:0016491">
    <property type="term" value="F:oxidoreductase activity"/>
    <property type="evidence" value="ECO:0007669"/>
    <property type="project" value="UniProtKB-KW"/>
</dbReference>
<protein>
    <submittedName>
        <fullName evidence="5">SDR family NAD(P)-dependent oxidoreductase</fullName>
    </submittedName>
</protein>
<dbReference type="InterPro" id="IPR002347">
    <property type="entry name" value="SDR_fam"/>
</dbReference>
<dbReference type="PRINTS" id="PR00080">
    <property type="entry name" value="SDRFAMILY"/>
</dbReference>
<dbReference type="Pfam" id="PF00106">
    <property type="entry name" value="adh_short"/>
    <property type="match status" value="1"/>
</dbReference>
<dbReference type="AlphaFoldDB" id="A0A4P6KVU0"/>
<gene>
    <name evidence="5" type="ORF">EWM63_05890</name>
</gene>
<evidence type="ECO:0000256" key="3">
    <source>
        <dbReference type="RuleBase" id="RU000363"/>
    </source>
</evidence>
<dbReference type="SMART" id="SM00822">
    <property type="entry name" value="PKS_KR"/>
    <property type="match status" value="1"/>
</dbReference>
<name>A0A4P6KVU0_9BURK</name>
<dbReference type="RefSeq" id="WP_130185697.1">
    <property type="nucleotide sequence ID" value="NZ_CP035913.1"/>
</dbReference>
<dbReference type="PANTHER" id="PTHR44196">
    <property type="entry name" value="DEHYDROGENASE/REDUCTASE SDR FAMILY MEMBER 7B"/>
    <property type="match status" value="1"/>
</dbReference>
<reference evidence="5 6" key="1">
    <citation type="submission" date="2019-02" db="EMBL/GenBank/DDBJ databases">
        <title>Draft Genome Sequences of Six Type Strains of the Genus Massilia.</title>
        <authorList>
            <person name="Miess H."/>
            <person name="Frediansyhah A."/>
            <person name="Gross H."/>
        </authorList>
    </citation>
    <scope>NUCLEOTIDE SEQUENCE [LARGE SCALE GENOMIC DNA]</scope>
    <source>
        <strain evidence="5 6">DSM 17473</strain>
    </source>
</reference>
<dbReference type="SUPFAM" id="SSF51735">
    <property type="entry name" value="NAD(P)-binding Rossmann-fold domains"/>
    <property type="match status" value="1"/>
</dbReference>
<dbReference type="InterPro" id="IPR036291">
    <property type="entry name" value="NAD(P)-bd_dom_sf"/>
</dbReference>
<dbReference type="PROSITE" id="PS00061">
    <property type="entry name" value="ADH_SHORT"/>
    <property type="match status" value="1"/>
</dbReference>
<evidence type="ECO:0000259" key="4">
    <source>
        <dbReference type="SMART" id="SM00822"/>
    </source>
</evidence>
<sequence>MRLKRLSDQVIVITGATSGIGLTTARMAAARGAKVVLAARGEEALEQLEQQLRQRGAEALAVPTDVGKKDEVHALAQAALKRFGRIDTWVNNAGISIFGRAEEVSEEDNHRLFQTNFWGVVNGSLEAVKHLRQSGGALINLGSELSEVAVPLQGMYAASKHAVKGYTDALRMELEHDKLPISVTLVKPAAIDTMFPVHAKNYMDVEPTLPAPVYPPEMVAEAILDAAQHPRRDVFVGNAAKANAIGGFTLPSLFDKLGASAMWDQQRTKKPSRWFRSDALHSSDPTQELQTRLGIQTTGADTSYRPVTRSPLKLALLGGGMLAAAWMLTRPAGTGEQGRTD</sequence>
<comment type="similarity">
    <text evidence="1 3">Belongs to the short-chain dehydrogenases/reductases (SDR) family.</text>
</comment>
<dbReference type="GO" id="GO:0016020">
    <property type="term" value="C:membrane"/>
    <property type="evidence" value="ECO:0007669"/>
    <property type="project" value="TreeGrafter"/>
</dbReference>
<dbReference type="KEGG" id="plue:EWM63_05890"/>
<dbReference type="InterPro" id="IPR057326">
    <property type="entry name" value="KR_dom"/>
</dbReference>
<evidence type="ECO:0000313" key="5">
    <source>
        <dbReference type="EMBL" id="QBE62562.1"/>
    </source>
</evidence>
<dbReference type="Gene3D" id="3.40.50.720">
    <property type="entry name" value="NAD(P)-binding Rossmann-like Domain"/>
    <property type="match status" value="1"/>
</dbReference>